<evidence type="ECO:0000313" key="1">
    <source>
        <dbReference type="EMBL" id="PSJ42993.1"/>
    </source>
</evidence>
<evidence type="ECO:0000313" key="2">
    <source>
        <dbReference type="Proteomes" id="UP000241167"/>
    </source>
</evidence>
<organism evidence="1 2">
    <name type="scientific">Allosphingosinicella deserti</name>
    <dbReference type="NCBI Taxonomy" id="2116704"/>
    <lineage>
        <taxon>Bacteria</taxon>
        <taxon>Pseudomonadati</taxon>
        <taxon>Pseudomonadota</taxon>
        <taxon>Alphaproteobacteria</taxon>
        <taxon>Sphingomonadales</taxon>
        <taxon>Sphingomonadaceae</taxon>
        <taxon>Allosphingosinicella</taxon>
    </lineage>
</organism>
<dbReference type="Proteomes" id="UP000241167">
    <property type="component" value="Unassembled WGS sequence"/>
</dbReference>
<sequence>MSTQHEFYLERAREARASAGAATLDNVRKRWLQAEARWTEMAARSERGDKMRAELIVEKANARVA</sequence>
<keyword evidence="2" id="KW-1185">Reference proteome</keyword>
<accession>A0A2P7QYG8</accession>
<name>A0A2P7QYG8_9SPHN</name>
<protein>
    <submittedName>
        <fullName evidence="1">Uncharacterized protein</fullName>
    </submittedName>
</protein>
<dbReference type="OrthoDB" id="7411138at2"/>
<proteinExistence type="predicted"/>
<dbReference type="RefSeq" id="WP_106511013.1">
    <property type="nucleotide sequence ID" value="NZ_PXYI01000001.1"/>
</dbReference>
<comment type="caution">
    <text evidence="1">The sequence shown here is derived from an EMBL/GenBank/DDBJ whole genome shotgun (WGS) entry which is preliminary data.</text>
</comment>
<reference evidence="1 2" key="1">
    <citation type="submission" date="2018-03" db="EMBL/GenBank/DDBJ databases">
        <title>The draft genome of Sphingosinicella sp. GL-C-18.</title>
        <authorList>
            <person name="Liu L."/>
            <person name="Li L."/>
            <person name="Liang L."/>
            <person name="Zhang X."/>
            <person name="Wang T."/>
        </authorList>
    </citation>
    <scope>NUCLEOTIDE SEQUENCE [LARGE SCALE GENOMIC DNA]</scope>
    <source>
        <strain evidence="1 2">GL-C-18</strain>
    </source>
</reference>
<dbReference type="EMBL" id="PXYI01000001">
    <property type="protein sequence ID" value="PSJ42993.1"/>
    <property type="molecule type" value="Genomic_DNA"/>
</dbReference>
<gene>
    <name evidence="1" type="ORF">C7I55_00865</name>
</gene>
<dbReference type="AlphaFoldDB" id="A0A2P7QYG8"/>